<dbReference type="RefSeq" id="WP_175430319.1">
    <property type="nucleotide sequence ID" value="NZ_CP021978.1"/>
</dbReference>
<evidence type="ECO:0000313" key="1">
    <source>
        <dbReference type="EMBL" id="QCD53629.1"/>
    </source>
</evidence>
<dbReference type="AlphaFoldDB" id="A0A6G5R725"/>
<organism evidence="1 2">
    <name type="scientific">Streptomyces hawaiiensis</name>
    <dbReference type="NCBI Taxonomy" id="67305"/>
    <lineage>
        <taxon>Bacteria</taxon>
        <taxon>Bacillati</taxon>
        <taxon>Actinomycetota</taxon>
        <taxon>Actinomycetes</taxon>
        <taxon>Kitasatosporales</taxon>
        <taxon>Streptomycetaceae</taxon>
        <taxon>Streptomyces</taxon>
    </lineage>
</organism>
<dbReference type="KEGG" id="shaw:CEB94_00915"/>
<keyword evidence="2" id="KW-1185">Reference proteome</keyword>
<dbReference type="Proteomes" id="UP000495940">
    <property type="component" value="Chromosome"/>
</dbReference>
<name>A0A6G5R725_9ACTN</name>
<proteinExistence type="predicted"/>
<evidence type="ECO:0000313" key="2">
    <source>
        <dbReference type="Proteomes" id="UP000495940"/>
    </source>
</evidence>
<reference evidence="1 2" key="1">
    <citation type="submission" date="2017-06" db="EMBL/GenBank/DDBJ databases">
        <title>Complete Genome Sequence of Streptomyces hawaiiensis NRRL 15010 and insights into acyldepsipeptides biosynthesis.</title>
        <authorList>
            <person name="Mariita R.M."/>
            <person name="Sello J.K."/>
        </authorList>
    </citation>
    <scope>NUCLEOTIDE SEQUENCE [LARGE SCALE GENOMIC DNA]</scope>
    <source>
        <strain evidence="1 2">ATCC 12236</strain>
    </source>
</reference>
<accession>A0A6G5R725</accession>
<dbReference type="EMBL" id="CP021978">
    <property type="protein sequence ID" value="QCD53629.1"/>
    <property type="molecule type" value="Genomic_DNA"/>
</dbReference>
<sequence>MADIAETALRLGHPPTDLAATRPLAVPADTVIVADVWISGDLGFVLLLHRRDDDLIAEELYYSVRRADGVWECPDHLGGGIVGTELGTSAMAEDALAGASVSVVAESESLVHTGRGSDGDEGELVRAWELLVSGGADLIEIERFPPAPGTPAISRRDVTGPLMLLVLLPGERVRVSPMRRENSSFTRFGDVLDLHNPEQ</sequence>
<gene>
    <name evidence="1" type="ORF">CEB94_00915</name>
</gene>
<protein>
    <submittedName>
        <fullName evidence="1">Uncharacterized protein</fullName>
    </submittedName>
</protein>